<sequence>MYYKYLREILKERNSSSYLRKRKEFNVLRKKMSEIILKLDMISKETKEICEICEIIFRGAVKDAEATMNSMKMRLLEGNERVISLGATVLDIKKALSLNLEEKEQMKKEILSLSALVTDKEKLATKAESTLMEVQEQYDQVLQELNRLRDEMSHKERLISNNKMESNTMKKKLKEALEQLDLYWEEIEKLDQNLKLAMEKLSAADEERSILHATIEENQDVIAMVKTKEREHKKQMEYTIMSIEAISRSIADFEHEVAETVKRNNLRYFPINLYEILFPTFHL</sequence>
<dbReference type="PANTHER" id="PTHR33883:SF10">
    <property type="entry name" value="WPP DOMAIN-ASSOCIATED PROTEIN"/>
    <property type="match status" value="1"/>
</dbReference>
<dbReference type="KEGG" id="nnu:109114234"/>
<protein>
    <submittedName>
        <fullName evidence="3">Girdin-like</fullName>
    </submittedName>
</protein>
<proteinExistence type="predicted"/>
<keyword evidence="2" id="KW-1185">Reference proteome</keyword>
<gene>
    <name evidence="3" type="primary">LOC109114234</name>
</gene>
<dbReference type="OrthoDB" id="619142at2759"/>
<evidence type="ECO:0000256" key="1">
    <source>
        <dbReference type="SAM" id="Coils"/>
    </source>
</evidence>
<evidence type="ECO:0000313" key="3">
    <source>
        <dbReference type="RefSeq" id="XP_019052112.1"/>
    </source>
</evidence>
<dbReference type="InterPro" id="IPR037490">
    <property type="entry name" value="WAP"/>
</dbReference>
<accession>A0A1U8Q002</accession>
<dbReference type="AlphaFoldDB" id="A0A1U8Q002"/>
<name>A0A1U8Q002_NELNU</name>
<organism evidence="2 3">
    <name type="scientific">Nelumbo nucifera</name>
    <name type="common">Sacred lotus</name>
    <dbReference type="NCBI Taxonomy" id="4432"/>
    <lineage>
        <taxon>Eukaryota</taxon>
        <taxon>Viridiplantae</taxon>
        <taxon>Streptophyta</taxon>
        <taxon>Embryophyta</taxon>
        <taxon>Tracheophyta</taxon>
        <taxon>Spermatophyta</taxon>
        <taxon>Magnoliopsida</taxon>
        <taxon>Proteales</taxon>
        <taxon>Nelumbonaceae</taxon>
        <taxon>Nelumbo</taxon>
    </lineage>
</organism>
<feature type="coiled-coil region" evidence="1">
    <location>
        <begin position="117"/>
        <end position="207"/>
    </location>
</feature>
<keyword evidence="1" id="KW-0175">Coiled coil</keyword>
<evidence type="ECO:0000313" key="2">
    <source>
        <dbReference type="Proteomes" id="UP000189703"/>
    </source>
</evidence>
<dbReference type="RefSeq" id="XP_019052112.1">
    <property type="nucleotide sequence ID" value="XM_019196567.1"/>
</dbReference>
<reference evidence="3" key="1">
    <citation type="submission" date="2025-08" db="UniProtKB">
        <authorList>
            <consortium name="RefSeq"/>
        </authorList>
    </citation>
    <scope>IDENTIFICATION</scope>
</reference>
<dbReference type="InParanoid" id="A0A1U8Q002"/>
<dbReference type="GeneID" id="109114234"/>
<dbReference type="PANTHER" id="PTHR33883">
    <property type="entry name" value="WPP DOMAIN-ASSOCIATED PROTEIN"/>
    <property type="match status" value="1"/>
</dbReference>
<dbReference type="Proteomes" id="UP000189703">
    <property type="component" value="Unplaced"/>
</dbReference>